<sequence length="1086" mass="119550">MAKSSKPFHVQVADLLIAKLKEGTAPWQKPWKAGDPYLFMPMNPTTGKRYKGINAMYLMAQGRTDQRWLTYNQAQDIGAQVRKGESGTPIQYWKFSEEQIKRDEAGKPIKDEKTGEFQKVTVMLERPRVFFATVFNAEQIDGMPPLQRFARDQTWTPVERAEKILKASGASIQHSEQDRAFYRPSTDKIHMPEKHLFPAASNYYATALHELGHWTGHDSRLGRDLANPFGSEGYAREELRAEISSMILGNELGIGHDPDQHASYVKSWIKVLEEDPMEIFRASADAEKIHGFILAFEQKQLQSTVAERIEMQQPKTLPVPQQGRLVDSLQKIGMSQDDANVTSARRDLLVATADTLAVDQAAFADATMAAFGFTIPTDWSGETQVVGMLKRDDEVIPAAQVSADPEFFTVYARGADGTHTWLTDAPNQELAKDLESRLLLIDAYSQPNTFNRDAKLARLQEQWVNESPNSTEQEKTHAREIRRIADAAALVEAAPAAMQTVPGADMPASVQSTKADRTYIKVPFREKNEAKDLGARWDRAEQLWYIPPGKDLTAFAKWEIVLTSSQALAQQNIEPQDAPVLAQSDGAKAAQIALQAVENPAEEIPTQTAAAPVKVPENRQYLAVEYSQRKEASAAGAKWDAGAKSWYVGPNADMDKLKKWLPEAVVVEQAPPLSPREEFADALRAAGFMISGGLTGADDEHPIMDGKKHRVAVEGDKKGATSGFYVGHLDGHPAGYYMNNKTGAQDKWKSKGYTLTDEQKAVMQAEAAQKLQARAEDERLRHEHSAARVVGQLANVKPAQDDTPYIAAKGIKAHPGVFVDRDNKTMYIPAFDVQGKQWTMQYIQEDGTKRFAKDSRKDGCFHPVGGMDALKAAPALVIGEGYATAAQVAEAVGFATVAAFDSGNLEAVAKALHEKYPDKPVIIVGDDDRHLLMTHGTNPGRTKAESAAQAVGGKAVFPIFASSEATYPASLPPITQDAYKAHLAAEQRLADAAEGKATLKSGEAETLKDSMLSAAQLSALAHMKKHTDFNDLATKSNLGRDGVERQMRAAVDWAIEKHVSRAEQDQVQQQEQNRTQGHERKRAATL</sequence>
<dbReference type="Proteomes" id="UP000484015">
    <property type="component" value="Unassembled WGS sequence"/>
</dbReference>
<evidence type="ECO:0000256" key="1">
    <source>
        <dbReference type="SAM" id="MobiDB-lite"/>
    </source>
</evidence>
<dbReference type="InterPro" id="IPR041459">
    <property type="entry name" value="MPTase-PolyVal"/>
</dbReference>
<dbReference type="AlphaFoldDB" id="A0A6L6Q8T9"/>
<dbReference type="InterPro" id="IPR006171">
    <property type="entry name" value="TOPRIM_dom"/>
</dbReference>
<dbReference type="InterPro" id="IPR034154">
    <property type="entry name" value="TOPRIM_DnaG/twinkle"/>
</dbReference>
<dbReference type="Pfam" id="PF13362">
    <property type="entry name" value="Toprim_3"/>
    <property type="match status" value="1"/>
</dbReference>
<protein>
    <submittedName>
        <fullName evidence="3">DUF1738 domain-containing protein</fullName>
    </submittedName>
</protein>
<evidence type="ECO:0000313" key="3">
    <source>
        <dbReference type="EMBL" id="MTW05874.1"/>
    </source>
</evidence>
<accession>A0A6L6Q8T9</accession>
<dbReference type="OrthoDB" id="784829at2"/>
<dbReference type="Pfam" id="PF18974">
    <property type="entry name" value="DUF5710"/>
    <property type="match status" value="2"/>
</dbReference>
<dbReference type="RefSeq" id="WP_155442255.1">
    <property type="nucleotide sequence ID" value="NZ_WNLA01000032.1"/>
</dbReference>
<proteinExistence type="predicted"/>
<organism evidence="3 4">
    <name type="scientific">Pseudoduganella ginsengisoli</name>
    <dbReference type="NCBI Taxonomy" id="1462440"/>
    <lineage>
        <taxon>Bacteria</taxon>
        <taxon>Pseudomonadati</taxon>
        <taxon>Pseudomonadota</taxon>
        <taxon>Betaproteobacteria</taxon>
        <taxon>Burkholderiales</taxon>
        <taxon>Oxalobacteraceae</taxon>
        <taxon>Telluria group</taxon>
        <taxon>Pseudoduganella</taxon>
    </lineage>
</organism>
<evidence type="ECO:0000259" key="2">
    <source>
        <dbReference type="SMART" id="SM00493"/>
    </source>
</evidence>
<dbReference type="EMBL" id="WNLA01000032">
    <property type="protein sequence ID" value="MTW05874.1"/>
    <property type="molecule type" value="Genomic_DNA"/>
</dbReference>
<evidence type="ECO:0000313" key="4">
    <source>
        <dbReference type="Proteomes" id="UP000484015"/>
    </source>
</evidence>
<dbReference type="GO" id="GO:0003697">
    <property type="term" value="F:single-stranded DNA binding"/>
    <property type="evidence" value="ECO:0007669"/>
    <property type="project" value="InterPro"/>
</dbReference>
<feature type="domain" description="Toprim" evidence="2">
    <location>
        <begin position="874"/>
        <end position="956"/>
    </location>
</feature>
<feature type="compositionally biased region" description="Low complexity" evidence="1">
    <location>
        <begin position="1065"/>
        <end position="1075"/>
    </location>
</feature>
<reference evidence="3 4" key="1">
    <citation type="submission" date="2019-11" db="EMBL/GenBank/DDBJ databases">
        <title>Type strains purchased from KCTC, JCM and DSMZ.</title>
        <authorList>
            <person name="Lu H."/>
        </authorList>
    </citation>
    <scope>NUCLEOTIDE SEQUENCE [LARGE SCALE GENOMIC DNA]</scope>
    <source>
        <strain evidence="3 4">KCTC 42409</strain>
    </source>
</reference>
<dbReference type="Pfam" id="PF08401">
    <property type="entry name" value="ArdcN"/>
    <property type="match status" value="1"/>
</dbReference>
<keyword evidence="4" id="KW-1185">Reference proteome</keyword>
<gene>
    <name evidence="3" type="ORF">GM668_27730</name>
</gene>
<dbReference type="InterPro" id="IPR043764">
    <property type="entry name" value="DUF5710"/>
</dbReference>
<dbReference type="Pfam" id="PF18818">
    <property type="entry name" value="MPTase-PolyVal"/>
    <property type="match status" value="1"/>
</dbReference>
<dbReference type="InterPro" id="IPR013610">
    <property type="entry name" value="ArdC_N"/>
</dbReference>
<comment type="caution">
    <text evidence="3">The sequence shown here is derived from an EMBL/GenBank/DDBJ whole genome shotgun (WGS) entry which is preliminary data.</text>
</comment>
<dbReference type="CDD" id="cd01029">
    <property type="entry name" value="TOPRIM_primases"/>
    <property type="match status" value="1"/>
</dbReference>
<feature type="region of interest" description="Disordered" evidence="1">
    <location>
        <begin position="1061"/>
        <end position="1086"/>
    </location>
</feature>
<dbReference type="SMART" id="SM00493">
    <property type="entry name" value="TOPRIM"/>
    <property type="match status" value="1"/>
</dbReference>
<name>A0A6L6Q8T9_9BURK</name>